<dbReference type="KEGG" id="clec:106671024"/>
<evidence type="ECO:0000313" key="4">
    <source>
        <dbReference type="Proteomes" id="UP000494040"/>
    </source>
</evidence>
<dbReference type="OMA" id="CEDDRTD"/>
<dbReference type="GO" id="GO:0000786">
    <property type="term" value="C:nucleosome"/>
    <property type="evidence" value="ECO:0007669"/>
    <property type="project" value="InterPro"/>
</dbReference>
<feature type="domain" description="H15" evidence="2">
    <location>
        <begin position="12"/>
        <end position="83"/>
    </location>
</feature>
<feature type="region of interest" description="Disordered" evidence="1">
    <location>
        <begin position="84"/>
        <end position="253"/>
    </location>
</feature>
<accession>A0A8I6S7D1</accession>
<organism evidence="3 4">
    <name type="scientific">Cimex lectularius</name>
    <name type="common">Bed bug</name>
    <name type="synonym">Acanthia lectularia</name>
    <dbReference type="NCBI Taxonomy" id="79782"/>
    <lineage>
        <taxon>Eukaryota</taxon>
        <taxon>Metazoa</taxon>
        <taxon>Ecdysozoa</taxon>
        <taxon>Arthropoda</taxon>
        <taxon>Hexapoda</taxon>
        <taxon>Insecta</taxon>
        <taxon>Pterygota</taxon>
        <taxon>Neoptera</taxon>
        <taxon>Paraneoptera</taxon>
        <taxon>Hemiptera</taxon>
        <taxon>Heteroptera</taxon>
        <taxon>Panheteroptera</taxon>
        <taxon>Cimicomorpha</taxon>
        <taxon>Cimicidae</taxon>
        <taxon>Cimex</taxon>
    </lineage>
</organism>
<dbReference type="EnsemblMetazoa" id="XM_014401776.2">
    <property type="protein sequence ID" value="XP_014257262.1"/>
    <property type="gene ID" value="LOC106671024"/>
</dbReference>
<dbReference type="InterPro" id="IPR005818">
    <property type="entry name" value="Histone_H1/H5_H15"/>
</dbReference>
<sequence>MESLQKQSGVISRNKMMEMIRAGLKDLGNEEQKVSPADLLKYIKHNHNLPLARTLPRFVEALELAKKRGLVWQASNNKYILSPEPTSMCNSCGGKKKMKKSSCRPMRSKQTKKSIKRRQSRERRKESLSHRRKALQSRTRCKSKRESHRHKSHKSSRRSRSTEKKRMHSAKRSRSQRHTRSQRASKQRHQRGSRSSRRECRRPRSSKKLSRSSKSKSAKHQTRSKSRRDLSKVKMCPENVGTVETSMQEVPNV</sequence>
<dbReference type="GO" id="GO:0006334">
    <property type="term" value="P:nucleosome assembly"/>
    <property type="evidence" value="ECO:0007669"/>
    <property type="project" value="InterPro"/>
</dbReference>
<dbReference type="EnsemblMetazoa" id="XM_014401775.2">
    <property type="protein sequence ID" value="XP_014257261.1"/>
    <property type="gene ID" value="LOC106671024"/>
</dbReference>
<keyword evidence="4" id="KW-1185">Reference proteome</keyword>
<dbReference type="RefSeq" id="XP_014257262.1">
    <property type="nucleotide sequence ID" value="XM_014401776.2"/>
</dbReference>
<dbReference type="GO" id="GO:0003677">
    <property type="term" value="F:DNA binding"/>
    <property type="evidence" value="ECO:0007669"/>
    <property type="project" value="InterPro"/>
</dbReference>
<feature type="compositionally biased region" description="Basic residues" evidence="1">
    <location>
        <begin position="130"/>
        <end position="226"/>
    </location>
</feature>
<dbReference type="GeneID" id="106671024"/>
<dbReference type="RefSeq" id="XP_014257261.1">
    <property type="nucleotide sequence ID" value="XM_014401775.2"/>
</dbReference>
<dbReference type="AlphaFoldDB" id="A0A8I6S7D1"/>
<protein>
    <recommendedName>
        <fullName evidence="2">H15 domain-containing protein</fullName>
    </recommendedName>
</protein>
<evidence type="ECO:0000256" key="1">
    <source>
        <dbReference type="SAM" id="MobiDB-lite"/>
    </source>
</evidence>
<evidence type="ECO:0000259" key="2">
    <source>
        <dbReference type="PROSITE" id="PS51504"/>
    </source>
</evidence>
<dbReference type="PROSITE" id="PS51504">
    <property type="entry name" value="H15"/>
    <property type="match status" value="1"/>
</dbReference>
<dbReference type="Proteomes" id="UP000494040">
    <property type="component" value="Unassembled WGS sequence"/>
</dbReference>
<name>A0A8I6S7D1_CIMLE</name>
<reference evidence="3" key="1">
    <citation type="submission" date="2022-01" db="UniProtKB">
        <authorList>
            <consortium name="EnsemblMetazoa"/>
        </authorList>
    </citation>
    <scope>IDENTIFICATION</scope>
</reference>
<feature type="compositionally biased region" description="Polar residues" evidence="1">
    <location>
        <begin position="242"/>
        <end position="253"/>
    </location>
</feature>
<evidence type="ECO:0000313" key="3">
    <source>
        <dbReference type="EnsemblMetazoa" id="XP_014257262.1"/>
    </source>
</evidence>
<proteinExistence type="predicted"/>
<feature type="compositionally biased region" description="Basic residues" evidence="1">
    <location>
        <begin position="94"/>
        <end position="122"/>
    </location>
</feature>